<dbReference type="AlphaFoldDB" id="A0A2M8J1J8"/>
<dbReference type="CDD" id="cd00667">
    <property type="entry name" value="ring_hydroxylating_dioxygenases_beta"/>
    <property type="match status" value="1"/>
</dbReference>
<keyword evidence="2" id="KW-0560">Oxidoreductase</keyword>
<dbReference type="PANTHER" id="PTHR41534">
    <property type="entry name" value="BLR3401 PROTEIN"/>
    <property type="match status" value="1"/>
</dbReference>
<dbReference type="RefSeq" id="WP_100162557.1">
    <property type="nucleotide sequence ID" value="NZ_PGTB01000035.1"/>
</dbReference>
<dbReference type="Proteomes" id="UP000231553">
    <property type="component" value="Unassembled WGS sequence"/>
</dbReference>
<dbReference type="SUPFAM" id="SSF54427">
    <property type="entry name" value="NTF2-like"/>
    <property type="match status" value="1"/>
</dbReference>
<evidence type="ECO:0000313" key="4">
    <source>
        <dbReference type="Proteomes" id="UP000231553"/>
    </source>
</evidence>
<reference evidence="3 4" key="1">
    <citation type="journal article" date="2018" name="Int. J. Syst. Evol. Microbiol.">
        <title>Pseudooceanicola lipolyticus sp. nov., a marine alphaproteobacterium, reclassification of Oceanicola flagellatus as Pseudooceanicola flagellatus comb. nov. and emended description of the genus Pseudooceanicola.</title>
        <authorList>
            <person name="Huang M.-M."/>
            <person name="Guo L.-L."/>
            <person name="Wu Y.-H."/>
            <person name="Lai Q.-L."/>
            <person name="Shao Z.-Z."/>
            <person name="Wang C.-S."/>
            <person name="Wu M."/>
            <person name="Xu X.-W."/>
        </authorList>
    </citation>
    <scope>NUCLEOTIDE SEQUENCE [LARGE SCALE GENOMIC DNA]</scope>
    <source>
        <strain evidence="3 4">157</strain>
    </source>
</reference>
<evidence type="ECO:0000256" key="2">
    <source>
        <dbReference type="ARBA" id="ARBA00023002"/>
    </source>
</evidence>
<dbReference type="Gene3D" id="3.10.450.50">
    <property type="match status" value="1"/>
</dbReference>
<dbReference type="GO" id="GO:0051213">
    <property type="term" value="F:dioxygenase activity"/>
    <property type="evidence" value="ECO:0007669"/>
    <property type="project" value="UniProtKB-KW"/>
</dbReference>
<gene>
    <name evidence="3" type="ORF">CVM52_11050</name>
</gene>
<dbReference type="InterPro" id="IPR032710">
    <property type="entry name" value="NTF2-like_dom_sf"/>
</dbReference>
<evidence type="ECO:0000313" key="3">
    <source>
        <dbReference type="EMBL" id="PJE36659.1"/>
    </source>
</evidence>
<comment type="caution">
    <text evidence="3">The sequence shown here is derived from an EMBL/GenBank/DDBJ whole genome shotgun (WGS) entry which is preliminary data.</text>
</comment>
<dbReference type="EMBL" id="PGTB01000035">
    <property type="protein sequence ID" value="PJE36659.1"/>
    <property type="molecule type" value="Genomic_DNA"/>
</dbReference>
<dbReference type="GO" id="GO:0019380">
    <property type="term" value="P:3-phenylpropionate catabolic process"/>
    <property type="evidence" value="ECO:0007669"/>
    <property type="project" value="TreeGrafter"/>
</dbReference>
<keyword evidence="4" id="KW-1185">Reference proteome</keyword>
<protein>
    <submittedName>
        <fullName evidence="3">Aromatic-ring-hydroxylating dioxygenase subunit beta</fullName>
    </submittedName>
</protein>
<dbReference type="Pfam" id="PF00866">
    <property type="entry name" value="Ring_hydroxyl_B"/>
    <property type="match status" value="1"/>
</dbReference>
<keyword evidence="3" id="KW-0223">Dioxygenase</keyword>
<name>A0A2M8J1J8_9RHOB</name>
<proteinExistence type="inferred from homology"/>
<accession>A0A2M8J1J8</accession>
<organism evidence="3 4">
    <name type="scientific">Pseudooceanicola lipolyticus</name>
    <dbReference type="NCBI Taxonomy" id="2029104"/>
    <lineage>
        <taxon>Bacteria</taxon>
        <taxon>Pseudomonadati</taxon>
        <taxon>Pseudomonadota</taxon>
        <taxon>Alphaproteobacteria</taxon>
        <taxon>Rhodobacterales</taxon>
        <taxon>Paracoccaceae</taxon>
        <taxon>Pseudooceanicola</taxon>
    </lineage>
</organism>
<sequence>MNVATEKGSDAGTLTRSEVEDFLYAEAELLDEWRLPEWLDLFTDDATYQIPPTDIPADASPDNNLFYIADDRYRLGERVKRLMKRTAHAEYPHSKTRHQVSNVRILSQDDGQVEVACNFLTYRTKDDFSNIFFGKLLYGLEVSDGKIRIRSKRVVLDTNGLRNQGRISIIL</sequence>
<dbReference type="PANTHER" id="PTHR41534:SF2">
    <property type="entry name" value="3-PHENYLPROPIONATE_CINNAMIC ACID DIOXYGENASE SUBUNIT BETA"/>
    <property type="match status" value="1"/>
</dbReference>
<dbReference type="InterPro" id="IPR000391">
    <property type="entry name" value="Rng_hydr_dOase-bsu"/>
</dbReference>
<evidence type="ECO:0000256" key="1">
    <source>
        <dbReference type="ARBA" id="ARBA00009570"/>
    </source>
</evidence>
<dbReference type="OrthoDB" id="7446267at2"/>
<comment type="similarity">
    <text evidence="1">Belongs to the bacterial ring-hydroxylating dioxygenase beta subunit family.</text>
</comment>